<evidence type="ECO:0000256" key="4">
    <source>
        <dbReference type="ARBA" id="ARBA00023163"/>
    </source>
</evidence>
<evidence type="ECO:0000256" key="2">
    <source>
        <dbReference type="ARBA" id="ARBA00022777"/>
    </source>
</evidence>
<organism evidence="6">
    <name type="scientific">Nocardia globerula</name>
    <dbReference type="NCBI Taxonomy" id="1818"/>
    <lineage>
        <taxon>Bacteria</taxon>
        <taxon>Bacillati</taxon>
        <taxon>Actinomycetota</taxon>
        <taxon>Actinomycetes</taxon>
        <taxon>Mycobacteriales</taxon>
        <taxon>Nocardiaceae</taxon>
        <taxon>Nocardia</taxon>
    </lineage>
</organism>
<dbReference type="EMBL" id="VNIQ01000005">
    <property type="protein sequence ID" value="TYQ02856.1"/>
    <property type="molecule type" value="Genomic_DNA"/>
</dbReference>
<dbReference type="GO" id="GO:0016301">
    <property type="term" value="F:kinase activity"/>
    <property type="evidence" value="ECO:0007669"/>
    <property type="project" value="UniProtKB-KW"/>
</dbReference>
<gene>
    <name evidence="6" type="ORF">FNL38_1055</name>
</gene>
<keyword evidence="3" id="KW-0805">Transcription regulation</keyword>
<comment type="caution">
    <text evidence="6">The sequence shown here is derived from an EMBL/GenBank/DDBJ whole genome shotgun (WGS) entry which is preliminary data.</text>
</comment>
<dbReference type="GO" id="GO:0003723">
    <property type="term" value="F:RNA binding"/>
    <property type="evidence" value="ECO:0007669"/>
    <property type="project" value="InterPro"/>
</dbReference>
<dbReference type="AlphaFoldDB" id="A0A652YLW7"/>
<protein>
    <submittedName>
        <fullName evidence="6">Response regulator receiver and ANTAR domain protein</fullName>
    </submittedName>
</protein>
<accession>A0A652YLW7</accession>
<dbReference type="SUPFAM" id="SSF55781">
    <property type="entry name" value="GAF domain-like"/>
    <property type="match status" value="1"/>
</dbReference>
<dbReference type="InterPro" id="IPR011006">
    <property type="entry name" value="CheY-like_superfamily"/>
</dbReference>
<dbReference type="Gene3D" id="3.30.450.40">
    <property type="match status" value="1"/>
</dbReference>
<reference evidence="6" key="1">
    <citation type="submission" date="2019-07" db="EMBL/GenBank/DDBJ databases">
        <title>Genomic Encyclopedia of Type Strains, Phase IV (KMG-IV): sequencing the most valuable type-strain genomes for metagenomic binning, comparative biology and taxonomic classification.</title>
        <authorList>
            <person name="Goeker M."/>
        </authorList>
    </citation>
    <scope>NUCLEOTIDE SEQUENCE</scope>
    <source>
        <strain evidence="6">DSM 44596</strain>
    </source>
</reference>
<dbReference type="Pfam" id="PF13185">
    <property type="entry name" value="GAF_2"/>
    <property type="match status" value="1"/>
</dbReference>
<dbReference type="Gene3D" id="1.10.10.10">
    <property type="entry name" value="Winged helix-like DNA-binding domain superfamily/Winged helix DNA-binding domain"/>
    <property type="match status" value="1"/>
</dbReference>
<evidence type="ECO:0000313" key="6">
    <source>
        <dbReference type="EMBL" id="TYQ02856.1"/>
    </source>
</evidence>
<dbReference type="SMART" id="SM01012">
    <property type="entry name" value="ANTAR"/>
    <property type="match status" value="1"/>
</dbReference>
<dbReference type="Pfam" id="PF03861">
    <property type="entry name" value="ANTAR"/>
    <property type="match status" value="1"/>
</dbReference>
<evidence type="ECO:0000259" key="5">
    <source>
        <dbReference type="PROSITE" id="PS50921"/>
    </source>
</evidence>
<keyword evidence="2" id="KW-0418">Kinase</keyword>
<keyword evidence="4" id="KW-0804">Transcription</keyword>
<dbReference type="InterPro" id="IPR003018">
    <property type="entry name" value="GAF"/>
</dbReference>
<dbReference type="SUPFAM" id="SSF52172">
    <property type="entry name" value="CheY-like"/>
    <property type="match status" value="1"/>
</dbReference>
<feature type="domain" description="ANTAR" evidence="5">
    <location>
        <begin position="176"/>
        <end position="237"/>
    </location>
</feature>
<dbReference type="InterPro" id="IPR012074">
    <property type="entry name" value="GAF_ANTAR"/>
</dbReference>
<evidence type="ECO:0000256" key="3">
    <source>
        <dbReference type="ARBA" id="ARBA00023015"/>
    </source>
</evidence>
<dbReference type="PIRSF" id="PIRSF036625">
    <property type="entry name" value="GAF_ANTAR"/>
    <property type="match status" value="1"/>
</dbReference>
<dbReference type="InterPro" id="IPR029016">
    <property type="entry name" value="GAF-like_dom_sf"/>
</dbReference>
<dbReference type="PROSITE" id="PS50921">
    <property type="entry name" value="ANTAR"/>
    <property type="match status" value="1"/>
</dbReference>
<dbReference type="InterPro" id="IPR005561">
    <property type="entry name" value="ANTAR"/>
</dbReference>
<keyword evidence="1" id="KW-0808">Transferase</keyword>
<evidence type="ECO:0000256" key="1">
    <source>
        <dbReference type="ARBA" id="ARBA00022679"/>
    </source>
</evidence>
<name>A0A652YLW7_NOCGL</name>
<dbReference type="InterPro" id="IPR036388">
    <property type="entry name" value="WH-like_DNA-bd_sf"/>
</dbReference>
<sequence>METSEKSVLDVYGRISQVARTVHGTLTGGVMAPSEVLEEVAEAAVKLLHGVDHAGITLVRRHRPGHRPEHFESAEATGRVPTRFDELQHEHGEGPCFDAIWSRQTVRIVDVISDSRWPAFMTAVWEQTPVRSVLSIQLYTDGDELGALNLFSDNAGGFDAETEEQAINLATHAAIALSSARRGEQFRSALASRDLIGQAKGMLMERFDVDAIAAFQMLRTLSQEMNVSVLELARRVVLREVPVGNE</sequence>
<proteinExistence type="predicted"/>